<proteinExistence type="predicted"/>
<organism evidence="2 3">
    <name type="scientific">Humibacillus xanthopallidus</name>
    <dbReference type="NCBI Taxonomy" id="412689"/>
    <lineage>
        <taxon>Bacteria</taxon>
        <taxon>Bacillati</taxon>
        <taxon>Actinomycetota</taxon>
        <taxon>Actinomycetes</taxon>
        <taxon>Micrococcales</taxon>
        <taxon>Intrasporangiaceae</taxon>
        <taxon>Humibacillus</taxon>
    </lineage>
</organism>
<name>A0A543PLS7_9MICO</name>
<dbReference type="EMBL" id="VFQF01000003">
    <property type="protein sequence ID" value="TQN45032.1"/>
    <property type="molecule type" value="Genomic_DNA"/>
</dbReference>
<sequence>MTPVVLVLSAGHSEPGRDLSASVLSWSALAEALRAEVAASDDVEHVFVAARDADRPELQAVLFVLRVAGSEAVAVAVGLVGPLVAGWGAVVVAAHPATWSVRRPTQAHP</sequence>
<evidence type="ECO:0000313" key="2">
    <source>
        <dbReference type="EMBL" id="TQN45032.1"/>
    </source>
</evidence>
<reference evidence="2 3" key="1">
    <citation type="submission" date="2019-06" db="EMBL/GenBank/DDBJ databases">
        <title>Sequencing the genomes of 1000 actinobacteria strains.</title>
        <authorList>
            <person name="Klenk H.-P."/>
        </authorList>
    </citation>
    <scope>NUCLEOTIDE SEQUENCE [LARGE SCALE GENOMIC DNA]</scope>
    <source>
        <strain evidence="2 3">DSM 21776</strain>
    </source>
</reference>
<dbReference type="Proteomes" id="UP000320085">
    <property type="component" value="Unassembled WGS sequence"/>
</dbReference>
<evidence type="ECO:0000313" key="3">
    <source>
        <dbReference type="Proteomes" id="UP000320085"/>
    </source>
</evidence>
<gene>
    <name evidence="2" type="ORF">FHX52_4257</name>
</gene>
<keyword evidence="1" id="KW-1133">Transmembrane helix</keyword>
<dbReference type="AlphaFoldDB" id="A0A543PLS7"/>
<feature type="transmembrane region" description="Helical" evidence="1">
    <location>
        <begin position="72"/>
        <end position="94"/>
    </location>
</feature>
<protein>
    <submittedName>
        <fullName evidence="2">Uncharacterized protein</fullName>
    </submittedName>
</protein>
<keyword evidence="1" id="KW-0812">Transmembrane</keyword>
<keyword evidence="1" id="KW-0472">Membrane</keyword>
<comment type="caution">
    <text evidence="2">The sequence shown here is derived from an EMBL/GenBank/DDBJ whole genome shotgun (WGS) entry which is preliminary data.</text>
</comment>
<accession>A0A543PLS7</accession>
<evidence type="ECO:0000256" key="1">
    <source>
        <dbReference type="SAM" id="Phobius"/>
    </source>
</evidence>